<dbReference type="AlphaFoldDB" id="A0A3B0UTI2"/>
<sequence>MSDEIFNPPANIVENTFVTAEQYQEMYARSINDPDGFWGEQALRLD</sequence>
<dbReference type="InterPro" id="IPR032387">
    <property type="entry name" value="ACAS_N"/>
</dbReference>
<dbReference type="Gene3D" id="3.40.50.12780">
    <property type="entry name" value="N-terminal domain of ligase-like"/>
    <property type="match status" value="1"/>
</dbReference>
<dbReference type="Pfam" id="PF16177">
    <property type="entry name" value="ACAS_N"/>
    <property type="match status" value="1"/>
</dbReference>
<evidence type="ECO:0000259" key="1">
    <source>
        <dbReference type="Pfam" id="PF16177"/>
    </source>
</evidence>
<dbReference type="InterPro" id="IPR042099">
    <property type="entry name" value="ANL_N_sf"/>
</dbReference>
<keyword evidence="2" id="KW-0436">Ligase</keyword>
<proteinExistence type="predicted"/>
<dbReference type="EC" id="6.2.1.1" evidence="2"/>
<gene>
    <name evidence="2" type="ORF">MNBD_ALPHA12-1988</name>
</gene>
<dbReference type="EMBL" id="UOEO01000233">
    <property type="protein sequence ID" value="VAW23394.1"/>
    <property type="molecule type" value="Genomic_DNA"/>
</dbReference>
<dbReference type="GO" id="GO:0003987">
    <property type="term" value="F:acetate-CoA ligase activity"/>
    <property type="evidence" value="ECO:0007669"/>
    <property type="project" value="UniProtKB-EC"/>
</dbReference>
<evidence type="ECO:0000313" key="2">
    <source>
        <dbReference type="EMBL" id="VAW23394.1"/>
    </source>
</evidence>
<feature type="non-terminal residue" evidence="2">
    <location>
        <position position="46"/>
    </location>
</feature>
<name>A0A3B0UTI2_9ZZZZ</name>
<protein>
    <submittedName>
        <fullName evidence="2">Acetyl-coenzyme A synthetase</fullName>
        <ecNumber evidence="2">6.2.1.1</ecNumber>
    </submittedName>
</protein>
<organism evidence="2">
    <name type="scientific">hydrothermal vent metagenome</name>
    <dbReference type="NCBI Taxonomy" id="652676"/>
    <lineage>
        <taxon>unclassified sequences</taxon>
        <taxon>metagenomes</taxon>
        <taxon>ecological metagenomes</taxon>
    </lineage>
</organism>
<reference evidence="2" key="1">
    <citation type="submission" date="2018-06" db="EMBL/GenBank/DDBJ databases">
        <authorList>
            <person name="Zhirakovskaya E."/>
        </authorList>
    </citation>
    <scope>NUCLEOTIDE SEQUENCE</scope>
</reference>
<feature type="domain" description="Acetyl-coenzyme A synthetase N-terminal" evidence="1">
    <location>
        <begin position="23"/>
        <end position="46"/>
    </location>
</feature>
<accession>A0A3B0UTI2</accession>